<evidence type="ECO:0000313" key="2">
    <source>
        <dbReference type="EMBL" id="RXN00752.1"/>
    </source>
</evidence>
<reference evidence="2 3" key="1">
    <citation type="submission" date="2019-01" db="EMBL/GenBank/DDBJ databases">
        <title>Draft Genome and Complete Hox-Cluster Characterization of the Sterlet Sturgeon (Acipenser ruthenus).</title>
        <authorList>
            <person name="Wei Q."/>
        </authorList>
    </citation>
    <scope>NUCLEOTIDE SEQUENCE [LARGE SCALE GENOMIC DNA]</scope>
    <source>
        <strain evidence="2">WHYD16114868_AA</strain>
        <tissue evidence="2">Blood</tissue>
    </source>
</reference>
<dbReference type="AlphaFoldDB" id="A0A662YXY8"/>
<keyword evidence="1" id="KW-1133">Transmembrane helix</keyword>
<organism evidence="2 3">
    <name type="scientific">Acipenser ruthenus</name>
    <name type="common">Sterlet sturgeon</name>
    <dbReference type="NCBI Taxonomy" id="7906"/>
    <lineage>
        <taxon>Eukaryota</taxon>
        <taxon>Metazoa</taxon>
        <taxon>Chordata</taxon>
        <taxon>Craniata</taxon>
        <taxon>Vertebrata</taxon>
        <taxon>Euteleostomi</taxon>
        <taxon>Actinopterygii</taxon>
        <taxon>Chondrostei</taxon>
        <taxon>Acipenseriformes</taxon>
        <taxon>Acipenseridae</taxon>
        <taxon>Acipenser</taxon>
    </lineage>
</organism>
<evidence type="ECO:0000256" key="1">
    <source>
        <dbReference type="SAM" id="Phobius"/>
    </source>
</evidence>
<keyword evidence="1" id="KW-0472">Membrane</keyword>
<keyword evidence="3" id="KW-1185">Reference proteome</keyword>
<protein>
    <submittedName>
        <fullName evidence="2">Uncharacterized protein</fullName>
    </submittedName>
</protein>
<evidence type="ECO:0000313" key="3">
    <source>
        <dbReference type="Proteomes" id="UP000289886"/>
    </source>
</evidence>
<accession>A0A662YXY8</accession>
<gene>
    <name evidence="2" type="ORF">EOD39_8736</name>
</gene>
<proteinExistence type="predicted"/>
<dbReference type="Proteomes" id="UP000289886">
    <property type="component" value="Unassembled WGS sequence"/>
</dbReference>
<comment type="caution">
    <text evidence="2">The sequence shown here is derived from an EMBL/GenBank/DDBJ whole genome shotgun (WGS) entry which is preliminary data.</text>
</comment>
<name>A0A662YXY8_ACIRT</name>
<keyword evidence="1" id="KW-0812">Transmembrane</keyword>
<dbReference type="EMBL" id="SCEB01000133">
    <property type="protein sequence ID" value="RXN00752.1"/>
    <property type="molecule type" value="Genomic_DNA"/>
</dbReference>
<sequence length="64" mass="7282">MKPVVDAVWTVWSIGASIYDYIHTTAMEERIHQLETVITVHQFVIVALTAGLILLVSYIVLRKQ</sequence>
<feature type="transmembrane region" description="Helical" evidence="1">
    <location>
        <begin position="40"/>
        <end position="61"/>
    </location>
</feature>